<evidence type="ECO:0000256" key="4">
    <source>
        <dbReference type="ARBA" id="ARBA00022692"/>
    </source>
</evidence>
<evidence type="ECO:0000256" key="1">
    <source>
        <dbReference type="ARBA" id="ARBA00004651"/>
    </source>
</evidence>
<dbReference type="PANTHER" id="PTHR33932:SF4">
    <property type="entry name" value="NA(+)_H(+) ANTIPORTER SUBUNIT B"/>
    <property type="match status" value="1"/>
</dbReference>
<keyword evidence="11" id="KW-1185">Reference proteome</keyword>
<feature type="transmembrane region" description="Helical" evidence="7">
    <location>
        <begin position="96"/>
        <end position="116"/>
    </location>
</feature>
<sequence>MTALYLLDLVLVPAILLAACTAVGTRDRFAAVVSFIVYGLLLAIAWVRLGAVDVALAEAAIGAGLTGVLLLGALARMGRRADEAAAAGPPGRTLRLGAAALGAAVAAGIAAAVLALPEPAPQLSGAVAEALPALGLGNPVTGVLLAFRGYDTLLEAVVLLLALLGIWSLAPDPAWGGLPGLRHRARPEGVLAWLGRLLPPVGIVVGLYVFWVGADRPGGAFQAGTILAAVWILAVMSALVEPPAVRSLALRLALVAGPALFLAVGFAGLGLAGAFLGYPAAAGWAKPLILLVEAGLTLSIAATLALLVAGTPERAAG</sequence>
<dbReference type="GO" id="GO:0005886">
    <property type="term" value="C:plasma membrane"/>
    <property type="evidence" value="ECO:0007669"/>
    <property type="project" value="UniProtKB-SubCell"/>
</dbReference>
<evidence type="ECO:0000256" key="7">
    <source>
        <dbReference type="SAM" id="Phobius"/>
    </source>
</evidence>
<comment type="similarity">
    <text evidence="2">Belongs to the CPA3 antiporters (TC 2.A.63) subunit B family.</text>
</comment>
<evidence type="ECO:0000256" key="3">
    <source>
        <dbReference type="ARBA" id="ARBA00022475"/>
    </source>
</evidence>
<proteinExistence type="inferred from homology"/>
<protein>
    <submittedName>
        <fullName evidence="10">DUF4040 domain-containing protein</fullName>
    </submittedName>
</protein>
<keyword evidence="6 7" id="KW-0472">Membrane</keyword>
<evidence type="ECO:0000259" key="8">
    <source>
        <dbReference type="Pfam" id="PF04039"/>
    </source>
</evidence>
<evidence type="ECO:0000313" key="10">
    <source>
        <dbReference type="EMBL" id="MCB4821312.1"/>
    </source>
</evidence>
<dbReference type="Proteomes" id="UP001139311">
    <property type="component" value="Unassembled WGS sequence"/>
</dbReference>
<gene>
    <name evidence="10" type="ORF">LHA35_06150</name>
</gene>
<organism evidence="10 11">
    <name type="scientific">Roseicella aerolata</name>
    <dbReference type="NCBI Taxonomy" id="2883479"/>
    <lineage>
        <taxon>Bacteria</taxon>
        <taxon>Pseudomonadati</taxon>
        <taxon>Pseudomonadota</taxon>
        <taxon>Alphaproteobacteria</taxon>
        <taxon>Acetobacterales</taxon>
        <taxon>Roseomonadaceae</taxon>
        <taxon>Roseicella</taxon>
    </lineage>
</organism>
<comment type="subcellular location">
    <subcellularLocation>
        <location evidence="1">Cell membrane</location>
        <topology evidence="1">Multi-pass membrane protein</topology>
    </subcellularLocation>
</comment>
<evidence type="ECO:0000256" key="6">
    <source>
        <dbReference type="ARBA" id="ARBA00023136"/>
    </source>
</evidence>
<feature type="transmembrane region" description="Helical" evidence="7">
    <location>
        <begin position="152"/>
        <end position="170"/>
    </location>
</feature>
<evidence type="ECO:0000256" key="5">
    <source>
        <dbReference type="ARBA" id="ARBA00022989"/>
    </source>
</evidence>
<name>A0A9X1IBG5_9PROT</name>
<dbReference type="Pfam" id="PF13244">
    <property type="entry name" value="MbhD"/>
    <property type="match status" value="1"/>
</dbReference>
<accession>A0A9X1IBG5</accession>
<feature type="domain" description="Na+/H+ antiporter MnhB subunit-related protein" evidence="8">
    <location>
        <begin position="191"/>
        <end position="310"/>
    </location>
</feature>
<feature type="transmembrane region" description="Helical" evidence="7">
    <location>
        <begin position="55"/>
        <end position="75"/>
    </location>
</feature>
<dbReference type="AlphaFoldDB" id="A0A9X1IBG5"/>
<feature type="transmembrane region" description="Helical" evidence="7">
    <location>
        <begin position="288"/>
        <end position="309"/>
    </location>
</feature>
<dbReference type="RefSeq" id="WP_226605873.1">
    <property type="nucleotide sequence ID" value="NZ_JAJAQI010000007.1"/>
</dbReference>
<feature type="transmembrane region" description="Helical" evidence="7">
    <location>
        <begin position="252"/>
        <end position="276"/>
    </location>
</feature>
<feature type="transmembrane region" description="Helical" evidence="7">
    <location>
        <begin position="220"/>
        <end position="240"/>
    </location>
</feature>
<dbReference type="EMBL" id="JAJAQI010000007">
    <property type="protein sequence ID" value="MCB4821312.1"/>
    <property type="molecule type" value="Genomic_DNA"/>
</dbReference>
<reference evidence="10" key="1">
    <citation type="submission" date="2021-10" db="EMBL/GenBank/DDBJ databases">
        <title>Roseicella aerolatum sp. nov., isolated from aerosols of e-waste dismantling site.</title>
        <authorList>
            <person name="Qin T."/>
        </authorList>
    </citation>
    <scope>NUCLEOTIDE SEQUENCE</scope>
    <source>
        <strain evidence="10">GB24</strain>
    </source>
</reference>
<dbReference type="InterPro" id="IPR050622">
    <property type="entry name" value="CPA3_antiporter_subunitB"/>
</dbReference>
<feature type="transmembrane region" description="Helical" evidence="7">
    <location>
        <begin position="190"/>
        <end position="214"/>
    </location>
</feature>
<comment type="caution">
    <text evidence="10">The sequence shown here is derived from an EMBL/GenBank/DDBJ whole genome shotgun (WGS) entry which is preliminary data.</text>
</comment>
<dbReference type="PANTHER" id="PTHR33932">
    <property type="entry name" value="NA(+)/H(+) ANTIPORTER SUBUNIT B"/>
    <property type="match status" value="1"/>
</dbReference>
<dbReference type="Pfam" id="PF04039">
    <property type="entry name" value="MnhB"/>
    <property type="match status" value="1"/>
</dbReference>
<feature type="domain" description="MrpA C-terminal/MbhD" evidence="9">
    <location>
        <begin position="15"/>
        <end position="79"/>
    </location>
</feature>
<evidence type="ECO:0000313" key="11">
    <source>
        <dbReference type="Proteomes" id="UP001139311"/>
    </source>
</evidence>
<dbReference type="InterPro" id="IPR007182">
    <property type="entry name" value="MnhB"/>
</dbReference>
<evidence type="ECO:0000256" key="2">
    <source>
        <dbReference type="ARBA" id="ARBA00009425"/>
    </source>
</evidence>
<evidence type="ECO:0000259" key="9">
    <source>
        <dbReference type="Pfam" id="PF13244"/>
    </source>
</evidence>
<feature type="transmembrane region" description="Helical" evidence="7">
    <location>
        <begin position="6"/>
        <end position="24"/>
    </location>
</feature>
<keyword evidence="3" id="KW-1003">Cell membrane</keyword>
<keyword evidence="5 7" id="KW-1133">Transmembrane helix</keyword>
<dbReference type="InterPro" id="IPR025383">
    <property type="entry name" value="MrpA_C/MbhD"/>
</dbReference>
<feature type="transmembrane region" description="Helical" evidence="7">
    <location>
        <begin position="29"/>
        <end position="49"/>
    </location>
</feature>
<keyword evidence="4 7" id="KW-0812">Transmembrane</keyword>